<evidence type="ECO:0000313" key="12">
    <source>
        <dbReference type="WBParaSite" id="EN70_5039"/>
    </source>
</evidence>
<feature type="transmembrane region" description="Helical" evidence="9">
    <location>
        <begin position="128"/>
        <end position="146"/>
    </location>
</feature>
<dbReference type="GO" id="GO:0015271">
    <property type="term" value="F:outward rectifier potassium channel activity"/>
    <property type="evidence" value="ECO:0007669"/>
    <property type="project" value="TreeGrafter"/>
</dbReference>
<dbReference type="AlphaFoldDB" id="A0A1I7VQ69"/>
<dbReference type="Pfam" id="PF07885">
    <property type="entry name" value="Ion_trans_2"/>
    <property type="match status" value="2"/>
</dbReference>
<evidence type="ECO:0000259" key="10">
    <source>
        <dbReference type="Pfam" id="PF07885"/>
    </source>
</evidence>
<dbReference type="SUPFAM" id="SSF81324">
    <property type="entry name" value="Voltage-gated potassium channels"/>
    <property type="match status" value="2"/>
</dbReference>
<keyword evidence="3 8" id="KW-0812">Transmembrane</keyword>
<feature type="transmembrane region" description="Helical" evidence="9">
    <location>
        <begin position="31"/>
        <end position="51"/>
    </location>
</feature>
<reference evidence="11" key="1">
    <citation type="submission" date="2012-04" db="EMBL/GenBank/DDBJ databases">
        <title>The Genome Sequence of Loa loa.</title>
        <authorList>
            <consortium name="The Broad Institute Genome Sequencing Platform"/>
            <consortium name="Broad Institute Genome Sequencing Center for Infectious Disease"/>
            <person name="Nutman T.B."/>
            <person name="Fink D.L."/>
            <person name="Russ C."/>
            <person name="Young S."/>
            <person name="Zeng Q."/>
            <person name="Gargeya S."/>
            <person name="Alvarado L."/>
            <person name="Berlin A."/>
            <person name="Chapman S.B."/>
            <person name="Chen Z."/>
            <person name="Freedman E."/>
            <person name="Gellesch M."/>
            <person name="Goldberg J."/>
            <person name="Griggs A."/>
            <person name="Gujja S."/>
            <person name="Heilman E.R."/>
            <person name="Heiman D."/>
            <person name="Howarth C."/>
            <person name="Mehta T."/>
            <person name="Neiman D."/>
            <person name="Pearson M."/>
            <person name="Roberts A."/>
            <person name="Saif S."/>
            <person name="Shea T."/>
            <person name="Shenoy N."/>
            <person name="Sisk P."/>
            <person name="Stolte C."/>
            <person name="Sykes S."/>
            <person name="White J."/>
            <person name="Yandava C."/>
            <person name="Haas B."/>
            <person name="Henn M.R."/>
            <person name="Nusbaum C."/>
            <person name="Birren B."/>
        </authorList>
    </citation>
    <scope>NUCLEOTIDE SEQUENCE [LARGE SCALE GENOMIC DNA]</scope>
</reference>
<keyword evidence="6 9" id="KW-0472">Membrane</keyword>
<feature type="transmembrane region" description="Helical" evidence="9">
    <location>
        <begin position="158"/>
        <end position="176"/>
    </location>
</feature>
<organism evidence="11 12">
    <name type="scientific">Loa loa</name>
    <name type="common">Eye worm</name>
    <name type="synonym">Filaria loa</name>
    <dbReference type="NCBI Taxonomy" id="7209"/>
    <lineage>
        <taxon>Eukaryota</taxon>
        <taxon>Metazoa</taxon>
        <taxon>Ecdysozoa</taxon>
        <taxon>Nematoda</taxon>
        <taxon>Chromadorea</taxon>
        <taxon>Rhabditida</taxon>
        <taxon>Spirurina</taxon>
        <taxon>Spiruromorpha</taxon>
        <taxon>Filarioidea</taxon>
        <taxon>Onchocercidae</taxon>
        <taxon>Loa</taxon>
    </lineage>
</organism>
<reference evidence="12" key="2">
    <citation type="submission" date="2016-11" db="UniProtKB">
        <authorList>
            <consortium name="WormBaseParasite"/>
        </authorList>
    </citation>
    <scope>IDENTIFICATION</scope>
</reference>
<feature type="transmembrane region" description="Helical" evidence="9">
    <location>
        <begin position="238"/>
        <end position="257"/>
    </location>
</feature>
<evidence type="ECO:0000256" key="9">
    <source>
        <dbReference type="SAM" id="Phobius"/>
    </source>
</evidence>
<feature type="transmembrane region" description="Helical" evidence="9">
    <location>
        <begin position="269"/>
        <end position="296"/>
    </location>
</feature>
<dbReference type="Gene3D" id="1.10.287.70">
    <property type="match status" value="1"/>
</dbReference>
<evidence type="ECO:0000313" key="11">
    <source>
        <dbReference type="Proteomes" id="UP000095285"/>
    </source>
</evidence>
<comment type="subcellular location">
    <subcellularLocation>
        <location evidence="1">Membrane</location>
        <topology evidence="1">Multi-pass membrane protein</topology>
    </subcellularLocation>
</comment>
<dbReference type="GO" id="GO:0005886">
    <property type="term" value="C:plasma membrane"/>
    <property type="evidence" value="ECO:0007669"/>
    <property type="project" value="TreeGrafter"/>
</dbReference>
<keyword evidence="5 8" id="KW-0406">Ion transport</keyword>
<comment type="similarity">
    <text evidence="8">Belongs to the two pore domain potassium channel (TC 1.A.1.8) family.</text>
</comment>
<protein>
    <submittedName>
        <fullName evidence="12">Ion channel</fullName>
    </submittedName>
</protein>
<dbReference type="InterPro" id="IPR013099">
    <property type="entry name" value="K_chnl_dom"/>
</dbReference>
<evidence type="ECO:0000256" key="5">
    <source>
        <dbReference type="ARBA" id="ARBA00023065"/>
    </source>
</evidence>
<evidence type="ECO:0000256" key="6">
    <source>
        <dbReference type="ARBA" id="ARBA00023136"/>
    </source>
</evidence>
<dbReference type="InterPro" id="IPR003280">
    <property type="entry name" value="2pore_dom_K_chnl"/>
</dbReference>
<sequence length="420" mass="48474">MNEEHEFNETKEIERLYHELSTPRSRSRLCFLLYLFIIPFFIIIGGVTFSFSELTASQEAERGNAQVCVAERKILMKSLKASLENNFSTNSNTLQNLTNLWQSIQNTVIEIESCHRKRLFELLPVETFVFRNAMLYSFGVYTTIGYGNLFPRTVQGRILTVVYAVVGIPLNVAFISDLGELVSRTVKRALHCFQRRILNKATEDPCIECKKFSLIVLIAFLFTPVIAVVVMEAERSRYWNYVDSLYYTFTTSTLIGLGDFTPQPSYVQFFVLMPLFFISETLFALAFGFLTVSVWLKFRFLLHRRLQHMKSTLQEENLRSSQELTRLSTGLIQQKNTEIDGTKASVSADAGINAEIAELSTREMLIDEKIDRDIQMLEAMPSQIDLGVLNAQMKSDDEEKRRLRHNVKKWLHNKEDKDMK</sequence>
<evidence type="ECO:0000256" key="4">
    <source>
        <dbReference type="ARBA" id="ARBA00022989"/>
    </source>
</evidence>
<dbReference type="GO" id="GO:0022841">
    <property type="term" value="F:potassium ion leak channel activity"/>
    <property type="evidence" value="ECO:0007669"/>
    <property type="project" value="TreeGrafter"/>
</dbReference>
<evidence type="ECO:0000256" key="1">
    <source>
        <dbReference type="ARBA" id="ARBA00004141"/>
    </source>
</evidence>
<evidence type="ECO:0000256" key="7">
    <source>
        <dbReference type="ARBA" id="ARBA00023303"/>
    </source>
</evidence>
<keyword evidence="2 8" id="KW-0813">Transport</keyword>
<evidence type="ECO:0000256" key="8">
    <source>
        <dbReference type="RuleBase" id="RU003857"/>
    </source>
</evidence>
<evidence type="ECO:0000256" key="2">
    <source>
        <dbReference type="ARBA" id="ARBA00022448"/>
    </source>
</evidence>
<keyword evidence="7 8" id="KW-0407">Ion channel</keyword>
<feature type="domain" description="Potassium channel" evidence="10">
    <location>
        <begin position="220"/>
        <end position="290"/>
    </location>
</feature>
<keyword evidence="4 9" id="KW-1133">Transmembrane helix</keyword>
<proteinExistence type="inferred from homology"/>
<dbReference type="Proteomes" id="UP000095285">
    <property type="component" value="Unassembled WGS sequence"/>
</dbReference>
<dbReference type="PRINTS" id="PR01333">
    <property type="entry name" value="2POREKCHANEL"/>
</dbReference>
<dbReference type="PANTHER" id="PTHR11003:SF345">
    <property type="entry name" value="TWIK FAMILY OF POTASSIUM CHANNELS PROTEIN 18"/>
    <property type="match status" value="1"/>
</dbReference>
<accession>A0A1I7VQ69</accession>
<feature type="transmembrane region" description="Helical" evidence="9">
    <location>
        <begin position="212"/>
        <end position="231"/>
    </location>
</feature>
<evidence type="ECO:0000256" key="3">
    <source>
        <dbReference type="ARBA" id="ARBA00022692"/>
    </source>
</evidence>
<dbReference type="WBParaSite" id="EN70_5039">
    <property type="protein sequence ID" value="EN70_5039"/>
    <property type="gene ID" value="EN70_5039"/>
</dbReference>
<dbReference type="PANTHER" id="PTHR11003">
    <property type="entry name" value="POTASSIUM CHANNEL, SUBFAMILY K"/>
    <property type="match status" value="1"/>
</dbReference>
<feature type="domain" description="Potassium channel" evidence="10">
    <location>
        <begin position="126"/>
        <end position="183"/>
    </location>
</feature>
<keyword evidence="11" id="KW-1185">Reference proteome</keyword>
<name>A0A1I7VQ69_LOALO</name>
<dbReference type="GO" id="GO:0030322">
    <property type="term" value="P:stabilization of membrane potential"/>
    <property type="evidence" value="ECO:0007669"/>
    <property type="project" value="TreeGrafter"/>
</dbReference>